<evidence type="ECO:0000256" key="3">
    <source>
        <dbReference type="ARBA" id="ARBA00022771"/>
    </source>
</evidence>
<evidence type="ECO:0000256" key="2">
    <source>
        <dbReference type="ARBA" id="ARBA00022723"/>
    </source>
</evidence>
<proteinExistence type="predicted"/>
<dbReference type="PANTHER" id="PTHR46481:SF10">
    <property type="entry name" value="ZINC FINGER BED DOMAIN-CONTAINING PROTEIN 39"/>
    <property type="match status" value="1"/>
</dbReference>
<evidence type="ECO:0000256" key="1">
    <source>
        <dbReference type="ARBA" id="ARBA00004123"/>
    </source>
</evidence>
<dbReference type="AlphaFoldDB" id="A0A7J6NQU6"/>
<reference evidence="7 8" key="1">
    <citation type="submission" date="2020-04" db="EMBL/GenBank/DDBJ databases">
        <title>Perkinsus olseni comparative genomics.</title>
        <authorList>
            <person name="Bogema D.R."/>
        </authorList>
    </citation>
    <scope>NUCLEOTIDE SEQUENCE [LARGE SCALE GENOMIC DNA]</scope>
    <source>
        <strain evidence="7">00978-12</strain>
    </source>
</reference>
<gene>
    <name evidence="7" type="ORF">FOZ60_005567</name>
</gene>
<comment type="subcellular location">
    <subcellularLocation>
        <location evidence="1">Nucleus</location>
    </subcellularLocation>
</comment>
<sequence length="315" mass="34827">MPNSQSSLDDKISCEFPEWKRVTDDKNDEFGLCPRCGRKIKISKQSLSGVRKHDKLCSENSLKSNGRGKKRPHSADIQAAFDASFLEYVVHSGAVLKTADDKYFRAMIQCLNGCASPRVHISLDLWSRSSRSAYLCAIGHAWTQDGLRQVLLDFRRITGKHTASNIRIALESILDESNINAQGTQLGAIVSDGASSNVRMVKDLRADFEDRGCAIPHILCCGHKLHLVITNSLELWTSGSEDTPDQDPQPAESPLPNPAGSPDDREEGGDASDLDDLIWEAESDSDEEDIDEGMDYSWFEGVHTAHPTLQTEENI</sequence>
<dbReference type="GO" id="GO:0005634">
    <property type="term" value="C:nucleus"/>
    <property type="evidence" value="ECO:0007669"/>
    <property type="project" value="UniProtKB-SubCell"/>
</dbReference>
<keyword evidence="2" id="KW-0479">Metal-binding</keyword>
<organism evidence="7 8">
    <name type="scientific">Perkinsus olseni</name>
    <name type="common">Perkinsus atlanticus</name>
    <dbReference type="NCBI Taxonomy" id="32597"/>
    <lineage>
        <taxon>Eukaryota</taxon>
        <taxon>Sar</taxon>
        <taxon>Alveolata</taxon>
        <taxon>Perkinsozoa</taxon>
        <taxon>Perkinsea</taxon>
        <taxon>Perkinsida</taxon>
        <taxon>Perkinsidae</taxon>
        <taxon>Perkinsus</taxon>
    </lineage>
</organism>
<evidence type="ECO:0000313" key="8">
    <source>
        <dbReference type="Proteomes" id="UP000541610"/>
    </source>
</evidence>
<evidence type="ECO:0000313" key="7">
    <source>
        <dbReference type="EMBL" id="KAF4686223.1"/>
    </source>
</evidence>
<dbReference type="OrthoDB" id="1607513at2759"/>
<keyword evidence="4" id="KW-0862">Zinc</keyword>
<keyword evidence="3" id="KW-0863">Zinc-finger</keyword>
<accession>A0A7J6NQU6</accession>
<dbReference type="InterPro" id="IPR012337">
    <property type="entry name" value="RNaseH-like_sf"/>
</dbReference>
<feature type="region of interest" description="Disordered" evidence="6">
    <location>
        <begin position="238"/>
        <end position="315"/>
    </location>
</feature>
<feature type="compositionally biased region" description="Acidic residues" evidence="6">
    <location>
        <begin position="264"/>
        <end position="294"/>
    </location>
</feature>
<dbReference type="InterPro" id="IPR052035">
    <property type="entry name" value="ZnF_BED_domain_contain"/>
</dbReference>
<evidence type="ECO:0000256" key="5">
    <source>
        <dbReference type="ARBA" id="ARBA00023242"/>
    </source>
</evidence>
<evidence type="ECO:0000256" key="6">
    <source>
        <dbReference type="SAM" id="MobiDB-lite"/>
    </source>
</evidence>
<protein>
    <submittedName>
        <fullName evidence="7">Uncharacterized protein</fullName>
    </submittedName>
</protein>
<dbReference type="GO" id="GO:0008270">
    <property type="term" value="F:zinc ion binding"/>
    <property type="evidence" value="ECO:0007669"/>
    <property type="project" value="UniProtKB-KW"/>
</dbReference>
<keyword evidence="5" id="KW-0539">Nucleus</keyword>
<dbReference type="SUPFAM" id="SSF53098">
    <property type="entry name" value="Ribonuclease H-like"/>
    <property type="match status" value="1"/>
</dbReference>
<dbReference type="EMBL" id="JABANP010000230">
    <property type="protein sequence ID" value="KAF4686223.1"/>
    <property type="molecule type" value="Genomic_DNA"/>
</dbReference>
<comment type="caution">
    <text evidence="7">The sequence shown here is derived from an EMBL/GenBank/DDBJ whole genome shotgun (WGS) entry which is preliminary data.</text>
</comment>
<evidence type="ECO:0000256" key="4">
    <source>
        <dbReference type="ARBA" id="ARBA00022833"/>
    </source>
</evidence>
<dbReference type="Proteomes" id="UP000541610">
    <property type="component" value="Unassembled WGS sequence"/>
</dbReference>
<name>A0A7J6NQU6_PEROL</name>
<dbReference type="PANTHER" id="PTHR46481">
    <property type="entry name" value="ZINC FINGER BED DOMAIN-CONTAINING PROTEIN 4"/>
    <property type="match status" value="1"/>
</dbReference>